<reference evidence="2" key="1">
    <citation type="journal article" date="2022" name="Mol. Ecol. Resour.">
        <title>The genomes of chicory, endive, great burdock and yacon provide insights into Asteraceae palaeo-polyploidization history and plant inulin production.</title>
        <authorList>
            <person name="Fan W."/>
            <person name="Wang S."/>
            <person name="Wang H."/>
            <person name="Wang A."/>
            <person name="Jiang F."/>
            <person name="Liu H."/>
            <person name="Zhao H."/>
            <person name="Xu D."/>
            <person name="Zhang Y."/>
        </authorList>
    </citation>
    <scope>NUCLEOTIDE SEQUENCE [LARGE SCALE GENOMIC DNA]</scope>
    <source>
        <strain evidence="2">cv. Yunnan</strain>
    </source>
</reference>
<proteinExistence type="predicted"/>
<name>A0ACB9B5F4_9ASTR</name>
<dbReference type="EMBL" id="CM042040">
    <property type="protein sequence ID" value="KAI3717440.1"/>
    <property type="molecule type" value="Genomic_DNA"/>
</dbReference>
<sequence>MGFDRTSPDSVSSDGSVTNRVVSKSDANGIAKAGAKMVMMAVSCAKLLLDAKKEGVEGLAYSIMFIFACSYFWMQRRKESKD</sequence>
<accession>A0ACB9B5F4</accession>
<dbReference type="Proteomes" id="UP001056120">
    <property type="component" value="Linkage Group LG23"/>
</dbReference>
<protein>
    <submittedName>
        <fullName evidence="1">Uncharacterized protein</fullName>
    </submittedName>
</protein>
<reference evidence="1 2" key="2">
    <citation type="journal article" date="2022" name="Mol. Ecol. Resour.">
        <title>The genomes of chicory, endive, great burdock and yacon provide insights into Asteraceae paleo-polyploidization history and plant inulin production.</title>
        <authorList>
            <person name="Fan W."/>
            <person name="Wang S."/>
            <person name="Wang H."/>
            <person name="Wang A."/>
            <person name="Jiang F."/>
            <person name="Liu H."/>
            <person name="Zhao H."/>
            <person name="Xu D."/>
            <person name="Zhang Y."/>
        </authorList>
    </citation>
    <scope>NUCLEOTIDE SEQUENCE [LARGE SCALE GENOMIC DNA]</scope>
    <source>
        <strain evidence="2">cv. Yunnan</strain>
        <tissue evidence="1">Leaves</tissue>
    </source>
</reference>
<evidence type="ECO:0000313" key="2">
    <source>
        <dbReference type="Proteomes" id="UP001056120"/>
    </source>
</evidence>
<evidence type="ECO:0000313" key="1">
    <source>
        <dbReference type="EMBL" id="KAI3717440.1"/>
    </source>
</evidence>
<comment type="caution">
    <text evidence="1">The sequence shown here is derived from an EMBL/GenBank/DDBJ whole genome shotgun (WGS) entry which is preliminary data.</text>
</comment>
<keyword evidence="2" id="KW-1185">Reference proteome</keyword>
<gene>
    <name evidence="1" type="ORF">L1987_69054</name>
</gene>
<organism evidence="1 2">
    <name type="scientific">Smallanthus sonchifolius</name>
    <dbReference type="NCBI Taxonomy" id="185202"/>
    <lineage>
        <taxon>Eukaryota</taxon>
        <taxon>Viridiplantae</taxon>
        <taxon>Streptophyta</taxon>
        <taxon>Embryophyta</taxon>
        <taxon>Tracheophyta</taxon>
        <taxon>Spermatophyta</taxon>
        <taxon>Magnoliopsida</taxon>
        <taxon>eudicotyledons</taxon>
        <taxon>Gunneridae</taxon>
        <taxon>Pentapetalae</taxon>
        <taxon>asterids</taxon>
        <taxon>campanulids</taxon>
        <taxon>Asterales</taxon>
        <taxon>Asteraceae</taxon>
        <taxon>Asteroideae</taxon>
        <taxon>Heliantheae alliance</taxon>
        <taxon>Millerieae</taxon>
        <taxon>Smallanthus</taxon>
    </lineage>
</organism>